<evidence type="ECO:0008006" key="7">
    <source>
        <dbReference type="Google" id="ProtNLM"/>
    </source>
</evidence>
<evidence type="ECO:0000313" key="5">
    <source>
        <dbReference type="EMBL" id="TPG07444.1"/>
    </source>
</evidence>
<accession>A0A502C479</accession>
<comment type="caution">
    <text evidence="5">The sequence shown here is derived from an EMBL/GenBank/DDBJ whole genome shotgun (WGS) entry which is preliminary data.</text>
</comment>
<evidence type="ECO:0000256" key="1">
    <source>
        <dbReference type="ARBA" id="ARBA00022737"/>
    </source>
</evidence>
<dbReference type="PANTHER" id="PTHR44858">
    <property type="entry name" value="TETRATRICOPEPTIDE REPEAT PROTEIN 6"/>
    <property type="match status" value="1"/>
</dbReference>
<name>A0A502C479_9GAMM</name>
<dbReference type="Pfam" id="PF13371">
    <property type="entry name" value="TPR_9"/>
    <property type="match status" value="1"/>
</dbReference>
<evidence type="ECO:0000256" key="2">
    <source>
        <dbReference type="ARBA" id="ARBA00022803"/>
    </source>
</evidence>
<dbReference type="Proteomes" id="UP000319486">
    <property type="component" value="Unassembled WGS sequence"/>
</dbReference>
<dbReference type="PANTHER" id="PTHR44858:SF1">
    <property type="entry name" value="UDP-N-ACETYLGLUCOSAMINE--PEPTIDE N-ACETYLGLUCOSAMINYLTRANSFERASE SPINDLY-RELATED"/>
    <property type="match status" value="1"/>
</dbReference>
<dbReference type="SUPFAM" id="SSF48452">
    <property type="entry name" value="TPR-like"/>
    <property type="match status" value="3"/>
</dbReference>
<dbReference type="AlphaFoldDB" id="A0A502C479"/>
<evidence type="ECO:0000313" key="6">
    <source>
        <dbReference type="Proteomes" id="UP000319486"/>
    </source>
</evidence>
<evidence type="ECO:0000256" key="3">
    <source>
        <dbReference type="PROSITE-ProRule" id="PRU00339"/>
    </source>
</evidence>
<dbReference type="SMART" id="SM00028">
    <property type="entry name" value="TPR"/>
    <property type="match status" value="4"/>
</dbReference>
<dbReference type="EMBL" id="RCZO01000007">
    <property type="protein sequence ID" value="TPG07444.1"/>
    <property type="molecule type" value="Genomic_DNA"/>
</dbReference>
<reference evidence="5 6" key="1">
    <citation type="journal article" date="2019" name="Environ. Microbiol.">
        <title>Species interactions and distinct microbial communities in high Arctic permafrost affected cryosols are associated with the CH4 and CO2 gas fluxes.</title>
        <authorList>
            <person name="Altshuler I."/>
            <person name="Hamel J."/>
            <person name="Turney S."/>
            <person name="Magnuson E."/>
            <person name="Levesque R."/>
            <person name="Greer C."/>
            <person name="Whyte L.G."/>
        </authorList>
    </citation>
    <scope>NUCLEOTIDE SEQUENCE [LARGE SCALE GENOMIC DNA]</scope>
    <source>
        <strain evidence="5 6">S13Y</strain>
    </source>
</reference>
<proteinExistence type="predicted"/>
<keyword evidence="1" id="KW-0677">Repeat</keyword>
<sequence length="585" mass="63684">MWMDSSVRSAATKFKQLRHFTAVALLALGLGACAATPLRTAQKTSSTPQPLAQVVVATPDAGHDVMAQLLAGEMALNHTDLKTASGHYGKAMLLSGDPKVAERAASLAIAIHDNEAAQRALDRWQVLGAKPAEMAQARAELALDRGDTDEARRQLELLTGSTAKDAWRQFGRVLVGARDQAQAGRLLEALATPQRLPGDVQAWLAMSELGDKFGRHAYAVQIAEAAMQRFKSAETYAWAAQMKFRDGDREGARALLQKALVKEPQNARLRLAYAGMLSEAGDYVGAARLLEHGPQDADIYALRAGLAAHNKDGKALAALYQDLQKAAPDVREKSAYLLGQLAEMQHRDAEALTWYGQVGDDDAHAFDADLRSAMILHAQGKLAESHQLLEQLQLDSLDQPAQLRQAWQADAELYLGEQQYAKAETAFSRALQVVPNDPGLLYGRGLAYADGGQVDLAIQDFEQLLKIKPGDVDASNALGYTLADANRDLPAAERLIGAARAAKPDDPAVADSWGWLQYRQGHLEQAAQTLRDAWAARKDADVGVHLGEVLWKQGRQQEAQKVFDDVRKLDPKSRSLQETLKRLQP</sequence>
<dbReference type="InterPro" id="IPR019734">
    <property type="entry name" value="TPR_rpt"/>
</dbReference>
<keyword evidence="2 3" id="KW-0802">TPR repeat</keyword>
<gene>
    <name evidence="5" type="ORF">EAH88_13505</name>
</gene>
<dbReference type="InterPro" id="IPR011990">
    <property type="entry name" value="TPR-like_helical_dom_sf"/>
</dbReference>
<dbReference type="Pfam" id="PF13432">
    <property type="entry name" value="TPR_16"/>
    <property type="match status" value="1"/>
</dbReference>
<keyword evidence="6" id="KW-1185">Reference proteome</keyword>
<protein>
    <recommendedName>
        <fullName evidence="7">Tetratricopeptide repeat protein</fullName>
    </recommendedName>
</protein>
<dbReference type="PROSITE" id="PS50005">
    <property type="entry name" value="TPR"/>
    <property type="match status" value="3"/>
</dbReference>
<dbReference type="Gene3D" id="1.25.40.10">
    <property type="entry name" value="Tetratricopeptide repeat domain"/>
    <property type="match status" value="2"/>
</dbReference>
<feature type="chain" id="PRO_5021472738" description="Tetratricopeptide repeat protein" evidence="4">
    <location>
        <begin position="35"/>
        <end position="585"/>
    </location>
</feature>
<dbReference type="Pfam" id="PF14559">
    <property type="entry name" value="TPR_19"/>
    <property type="match status" value="1"/>
</dbReference>
<dbReference type="RefSeq" id="WP_140653540.1">
    <property type="nucleotide sequence ID" value="NZ_RCZO01000007.1"/>
</dbReference>
<feature type="repeat" description="TPR" evidence="3">
    <location>
        <begin position="540"/>
        <end position="573"/>
    </location>
</feature>
<feature type="signal peptide" evidence="4">
    <location>
        <begin position="1"/>
        <end position="34"/>
    </location>
</feature>
<feature type="repeat" description="TPR" evidence="3">
    <location>
        <begin position="438"/>
        <end position="471"/>
    </location>
</feature>
<feature type="repeat" description="TPR" evidence="3">
    <location>
        <begin position="404"/>
        <end position="437"/>
    </location>
</feature>
<dbReference type="InterPro" id="IPR050498">
    <property type="entry name" value="Ycf3"/>
</dbReference>
<keyword evidence="4" id="KW-0732">Signal</keyword>
<evidence type="ECO:0000256" key="4">
    <source>
        <dbReference type="SAM" id="SignalP"/>
    </source>
</evidence>
<organism evidence="5 6">
    <name type="scientific">Rhodanobacter glycinis</name>
    <dbReference type="NCBI Taxonomy" id="582702"/>
    <lineage>
        <taxon>Bacteria</taxon>
        <taxon>Pseudomonadati</taxon>
        <taxon>Pseudomonadota</taxon>
        <taxon>Gammaproteobacteria</taxon>
        <taxon>Lysobacterales</taxon>
        <taxon>Rhodanobacteraceae</taxon>
        <taxon>Rhodanobacter</taxon>
    </lineage>
</organism>